<evidence type="ECO:0000256" key="7">
    <source>
        <dbReference type="ARBA" id="ARBA00023136"/>
    </source>
</evidence>
<dbReference type="STRING" id="210143.A0A1R3IML6"/>
<dbReference type="Pfam" id="PF01277">
    <property type="entry name" value="Oleosin"/>
    <property type="match status" value="1"/>
</dbReference>
<keyword evidence="7 8" id="KW-0472">Membrane</keyword>
<proteinExistence type="inferred from homology"/>
<keyword evidence="5 8" id="KW-0812">Transmembrane</keyword>
<organism evidence="9 10">
    <name type="scientific">Corchorus capsularis</name>
    <name type="common">Jute</name>
    <dbReference type="NCBI Taxonomy" id="210143"/>
    <lineage>
        <taxon>Eukaryota</taxon>
        <taxon>Viridiplantae</taxon>
        <taxon>Streptophyta</taxon>
        <taxon>Embryophyta</taxon>
        <taxon>Tracheophyta</taxon>
        <taxon>Spermatophyta</taxon>
        <taxon>Magnoliopsida</taxon>
        <taxon>eudicotyledons</taxon>
        <taxon>Gunneridae</taxon>
        <taxon>Pentapetalae</taxon>
        <taxon>rosids</taxon>
        <taxon>malvids</taxon>
        <taxon>Malvales</taxon>
        <taxon>Malvaceae</taxon>
        <taxon>Grewioideae</taxon>
        <taxon>Apeibeae</taxon>
        <taxon>Corchorus</taxon>
    </lineage>
</organism>
<name>A0A1R3IML6_COCAP</name>
<dbReference type="GO" id="GO:0016020">
    <property type="term" value="C:membrane"/>
    <property type="evidence" value="ECO:0007669"/>
    <property type="project" value="UniProtKB-SubCell"/>
</dbReference>
<keyword evidence="4" id="KW-0551">Lipid droplet</keyword>
<dbReference type="AlphaFoldDB" id="A0A1R3IML6"/>
<dbReference type="EMBL" id="AWWV01009829">
    <property type="protein sequence ID" value="OMO83812.1"/>
    <property type="molecule type" value="Genomic_DNA"/>
</dbReference>
<evidence type="ECO:0000256" key="4">
    <source>
        <dbReference type="ARBA" id="ARBA00022677"/>
    </source>
</evidence>
<dbReference type="OMA" id="AWICREV"/>
<dbReference type="GO" id="GO:0012511">
    <property type="term" value="C:monolayer-surrounded lipid storage body"/>
    <property type="evidence" value="ECO:0007669"/>
    <property type="project" value="InterPro"/>
</dbReference>
<comment type="caution">
    <text evidence="9">The sequence shown here is derived from an EMBL/GenBank/DDBJ whole genome shotgun (WGS) entry which is preliminary data.</text>
</comment>
<feature type="transmembrane region" description="Helical" evidence="8">
    <location>
        <begin position="21"/>
        <end position="46"/>
    </location>
</feature>
<evidence type="ECO:0000256" key="5">
    <source>
        <dbReference type="ARBA" id="ARBA00022692"/>
    </source>
</evidence>
<dbReference type="Gramene" id="OMO83812">
    <property type="protein sequence ID" value="OMO83812"/>
    <property type="gene ID" value="CCACVL1_11157"/>
</dbReference>
<dbReference type="Proteomes" id="UP000188268">
    <property type="component" value="Unassembled WGS sequence"/>
</dbReference>
<dbReference type="GO" id="GO:0048608">
    <property type="term" value="P:reproductive structure development"/>
    <property type="evidence" value="ECO:0007669"/>
    <property type="project" value="UniProtKB-ARBA"/>
</dbReference>
<evidence type="ECO:0000256" key="1">
    <source>
        <dbReference type="ARBA" id="ARBA00004141"/>
    </source>
</evidence>
<keyword evidence="10" id="KW-1185">Reference proteome</keyword>
<evidence type="ECO:0000313" key="10">
    <source>
        <dbReference type="Proteomes" id="UP000188268"/>
    </source>
</evidence>
<gene>
    <name evidence="9" type="ORF">CCACVL1_11157</name>
</gene>
<keyword evidence="6 8" id="KW-1133">Transmembrane helix</keyword>
<dbReference type="PANTHER" id="PTHR33203:SF37">
    <property type="entry name" value="GLYCINE-RICH PROTEIN _ OLEOSIN"/>
    <property type="match status" value="1"/>
</dbReference>
<dbReference type="OrthoDB" id="1001966at2759"/>
<dbReference type="GO" id="GO:0009791">
    <property type="term" value="P:post-embryonic development"/>
    <property type="evidence" value="ECO:0007669"/>
    <property type="project" value="UniProtKB-ARBA"/>
</dbReference>
<dbReference type="GO" id="GO:0019915">
    <property type="term" value="P:lipid storage"/>
    <property type="evidence" value="ECO:0007669"/>
    <property type="project" value="TreeGrafter"/>
</dbReference>
<evidence type="ECO:0000256" key="2">
    <source>
        <dbReference type="ARBA" id="ARBA00004502"/>
    </source>
</evidence>
<dbReference type="PANTHER" id="PTHR33203">
    <property type="entry name" value="OLEOSIN"/>
    <property type="match status" value="1"/>
</dbReference>
<comment type="subcellular location">
    <subcellularLocation>
        <location evidence="2">Lipid droplet</location>
    </subcellularLocation>
    <subcellularLocation>
        <location evidence="1">Membrane</location>
        <topology evidence="1">Multi-pass membrane protein</topology>
    </subcellularLocation>
</comment>
<protein>
    <submittedName>
        <fullName evidence="9">Oleosin</fullName>
    </submittedName>
</protein>
<feature type="transmembrane region" description="Helical" evidence="8">
    <location>
        <begin position="58"/>
        <end position="91"/>
    </location>
</feature>
<evidence type="ECO:0000313" key="9">
    <source>
        <dbReference type="EMBL" id="OMO83812.1"/>
    </source>
</evidence>
<accession>A0A1R3IML6</accession>
<reference evidence="9 10" key="1">
    <citation type="submission" date="2013-09" db="EMBL/GenBank/DDBJ databases">
        <title>Corchorus capsularis genome sequencing.</title>
        <authorList>
            <person name="Alam M."/>
            <person name="Haque M.S."/>
            <person name="Islam M.S."/>
            <person name="Emdad E.M."/>
            <person name="Islam M.M."/>
            <person name="Ahmed B."/>
            <person name="Halim A."/>
            <person name="Hossen Q.M.M."/>
            <person name="Hossain M.Z."/>
            <person name="Ahmed R."/>
            <person name="Khan M.M."/>
            <person name="Islam R."/>
            <person name="Rashid M.M."/>
            <person name="Khan S.A."/>
            <person name="Rahman M.S."/>
            <person name="Alam M."/>
        </authorList>
    </citation>
    <scope>NUCLEOTIDE SEQUENCE [LARGE SCALE GENOMIC DNA]</scope>
    <source>
        <strain evidence="10">cv. CVL-1</strain>
        <tissue evidence="9">Whole seedling</tissue>
    </source>
</reference>
<dbReference type="InterPro" id="IPR000136">
    <property type="entry name" value="Oleosin"/>
</dbReference>
<sequence length="134" mass="13968">MAEGSYEQQKVSGRSMVWASVAGVAVTAPLLGMMGLSFLATVTLLVVSSPLLLIMSPLLVGVGLVFGFALAGFGVAAAMALAGVSTLAWMYREVRSGFMNRGGVKFGIGEQGKDRAGYGYGYGYGSWQQNSPMI</sequence>
<comment type="similarity">
    <text evidence="3">Belongs to the oleosin family.</text>
</comment>
<evidence type="ECO:0000256" key="8">
    <source>
        <dbReference type="SAM" id="Phobius"/>
    </source>
</evidence>
<evidence type="ECO:0000256" key="6">
    <source>
        <dbReference type="ARBA" id="ARBA00022989"/>
    </source>
</evidence>
<evidence type="ECO:0000256" key="3">
    <source>
        <dbReference type="ARBA" id="ARBA00010858"/>
    </source>
</evidence>